<keyword evidence="3" id="KW-1185">Reference proteome</keyword>
<dbReference type="AlphaFoldDB" id="A0A1H3DSK1"/>
<evidence type="ECO:0000313" key="2">
    <source>
        <dbReference type="EMBL" id="SDX68664.1"/>
    </source>
</evidence>
<name>A0A1H3DSK1_THIRO</name>
<feature type="domain" description="AAA+ ATPase" evidence="1">
    <location>
        <begin position="73"/>
        <end position="248"/>
    </location>
</feature>
<gene>
    <name evidence="2" type="ORF">SAMN05421783_15515</name>
</gene>
<reference evidence="3" key="1">
    <citation type="submission" date="2016-10" db="EMBL/GenBank/DDBJ databases">
        <authorList>
            <person name="Varghese N."/>
            <person name="Submissions S."/>
        </authorList>
    </citation>
    <scope>NUCLEOTIDE SEQUENCE [LARGE SCALE GENOMIC DNA]</scope>
    <source>
        <strain evidence="3">DSM 217</strain>
    </source>
</reference>
<proteinExistence type="predicted"/>
<dbReference type="SMART" id="SM00382">
    <property type="entry name" value="AAA"/>
    <property type="match status" value="1"/>
</dbReference>
<dbReference type="EMBL" id="FNNZ01000055">
    <property type="protein sequence ID" value="SDX68664.1"/>
    <property type="molecule type" value="Genomic_DNA"/>
</dbReference>
<protein>
    <submittedName>
        <fullName evidence="2">AAA domain-containing protein</fullName>
    </submittedName>
</protein>
<evidence type="ECO:0000259" key="1">
    <source>
        <dbReference type="SMART" id="SM00382"/>
    </source>
</evidence>
<accession>A0A1H3DSK1</accession>
<dbReference type="Gene3D" id="3.40.50.300">
    <property type="entry name" value="P-loop containing nucleotide triphosphate hydrolases"/>
    <property type="match status" value="1"/>
</dbReference>
<dbReference type="InterPro" id="IPR003593">
    <property type="entry name" value="AAA+_ATPase"/>
</dbReference>
<evidence type="ECO:0000313" key="3">
    <source>
        <dbReference type="Proteomes" id="UP000198816"/>
    </source>
</evidence>
<sequence>MTEIIRAQLTRGPNGEKDPNDFARSGNVHLLNDAIAEQAKAAEPAPPRFHLMTPDELASRPAAQYRIKRVLPAEGIAVIYGPPKSGKTFIVLDAAAAITEGREWFGYRTRPCPIVYVGLEGEGGLSQRWQAYRLVKGDTGKDRLKFVTAQLSLLLADDITDLANAIKAARADAGIVVIDTLNAASPGADENSSVDMGRIIAAAKRLQATLGGLVLLVHHAGKELSRGLRGHSSLSGAVDAILEVSRDNNDNREWAVTRAKDGPESEPRPFRLGVVELGTDEDGDPITSCIVEPVEARPQGKKPSRSEARALAAMREVMSQSKRCPPRSCWDAPKPPRTGQIACPLADLRAHVKRTGGLSESDNPDSNERALRRAIKGLQDAAIIEVFDDWAWLTDKADKGGQS</sequence>
<dbReference type="Pfam" id="PF13481">
    <property type="entry name" value="AAA_25"/>
    <property type="match status" value="1"/>
</dbReference>
<dbReference type="STRING" id="1058.SAMN05421783_15515"/>
<organism evidence="2 3">
    <name type="scientific">Thiocapsa roseopersicina</name>
    <dbReference type="NCBI Taxonomy" id="1058"/>
    <lineage>
        <taxon>Bacteria</taxon>
        <taxon>Pseudomonadati</taxon>
        <taxon>Pseudomonadota</taxon>
        <taxon>Gammaproteobacteria</taxon>
        <taxon>Chromatiales</taxon>
        <taxon>Chromatiaceae</taxon>
        <taxon>Thiocapsa</taxon>
    </lineage>
</organism>
<dbReference type="SUPFAM" id="SSF52540">
    <property type="entry name" value="P-loop containing nucleoside triphosphate hydrolases"/>
    <property type="match status" value="1"/>
</dbReference>
<dbReference type="InterPro" id="IPR027417">
    <property type="entry name" value="P-loop_NTPase"/>
</dbReference>
<dbReference type="RefSeq" id="WP_175534789.1">
    <property type="nucleotide sequence ID" value="NZ_FNNZ01000055.1"/>
</dbReference>
<dbReference type="Proteomes" id="UP000198816">
    <property type="component" value="Unassembled WGS sequence"/>
</dbReference>